<evidence type="ECO:0000256" key="4">
    <source>
        <dbReference type="SAM" id="SignalP"/>
    </source>
</evidence>
<comment type="caution">
    <text evidence="7">The sequence shown here is derived from an EMBL/GenBank/DDBJ whole genome shotgun (WGS) entry which is preliminary data.</text>
</comment>
<dbReference type="InterPro" id="IPR036116">
    <property type="entry name" value="FN3_sf"/>
</dbReference>
<dbReference type="InterPro" id="IPR001119">
    <property type="entry name" value="SLH_dom"/>
</dbReference>
<evidence type="ECO:0000259" key="6">
    <source>
        <dbReference type="PROSITE" id="PS51272"/>
    </source>
</evidence>
<feature type="domain" description="Fibronectin type-III" evidence="5">
    <location>
        <begin position="582"/>
        <end position="673"/>
    </location>
</feature>
<evidence type="ECO:0000256" key="2">
    <source>
        <dbReference type="ARBA" id="ARBA00022737"/>
    </source>
</evidence>
<name>A0ABW0I352_9BACL</name>
<keyword evidence="2" id="KW-0677">Repeat</keyword>
<proteinExistence type="predicted"/>
<feature type="domain" description="SLH" evidence="6">
    <location>
        <begin position="1235"/>
        <end position="1293"/>
    </location>
</feature>
<dbReference type="InterPro" id="IPR050964">
    <property type="entry name" value="Striated_Muscle_Regulatory"/>
</dbReference>
<evidence type="ECO:0000259" key="5">
    <source>
        <dbReference type="PROSITE" id="PS50853"/>
    </source>
</evidence>
<feature type="domain" description="Fibronectin type-III" evidence="5">
    <location>
        <begin position="863"/>
        <end position="957"/>
    </location>
</feature>
<dbReference type="EMBL" id="JBHSMI010000067">
    <property type="protein sequence ID" value="MFC5406998.1"/>
    <property type="molecule type" value="Genomic_DNA"/>
</dbReference>
<feature type="domain" description="Fibronectin type-III" evidence="5">
    <location>
        <begin position="772"/>
        <end position="862"/>
    </location>
</feature>
<gene>
    <name evidence="7" type="ORF">ACFPOF_30090</name>
</gene>
<dbReference type="CDD" id="cd00063">
    <property type="entry name" value="FN3"/>
    <property type="match status" value="5"/>
</dbReference>
<dbReference type="Gene3D" id="2.60.40.10">
    <property type="entry name" value="Immunoglobulins"/>
    <property type="match status" value="5"/>
</dbReference>
<feature type="region of interest" description="Disordered" evidence="3">
    <location>
        <begin position="942"/>
        <end position="987"/>
    </location>
</feature>
<keyword evidence="8" id="KW-1185">Reference proteome</keyword>
<dbReference type="Gene3D" id="2.60.220.30">
    <property type="match status" value="1"/>
</dbReference>
<feature type="domain" description="Fibronectin type-III" evidence="5">
    <location>
        <begin position="490"/>
        <end position="579"/>
    </location>
</feature>
<dbReference type="PANTHER" id="PTHR13817">
    <property type="entry name" value="TITIN"/>
    <property type="match status" value="1"/>
</dbReference>
<dbReference type="PROSITE" id="PS51272">
    <property type="entry name" value="SLH"/>
    <property type="match status" value="3"/>
</dbReference>
<evidence type="ECO:0000313" key="7">
    <source>
        <dbReference type="EMBL" id="MFC5406998.1"/>
    </source>
</evidence>
<dbReference type="SUPFAM" id="SSF49265">
    <property type="entry name" value="Fibronectin type III"/>
    <property type="match status" value="3"/>
</dbReference>
<reference evidence="8" key="1">
    <citation type="journal article" date="2019" name="Int. J. Syst. Evol. Microbiol.">
        <title>The Global Catalogue of Microorganisms (GCM) 10K type strain sequencing project: providing services to taxonomists for standard genome sequencing and annotation.</title>
        <authorList>
            <consortium name="The Broad Institute Genomics Platform"/>
            <consortium name="The Broad Institute Genome Sequencing Center for Infectious Disease"/>
            <person name="Wu L."/>
            <person name="Ma J."/>
        </authorList>
    </citation>
    <scope>NUCLEOTIDE SEQUENCE [LARGE SCALE GENOMIC DNA]</scope>
    <source>
        <strain evidence="8">CGMCC 1.18575</strain>
    </source>
</reference>
<sequence>MKRKWIQLARAALALIVSWQTAAVWLGTERAGAVPVGDWLWEPVGTGAVENSFAQTLDIEVHDNVPYLFYNVGSGGGRGIVKSWDGSSWATVGGGYVTPGHMGSASLNIGQDGQIYATYVDGSGSPYHAVVRKLSGGAWVELGDGGFLSSPAGADYTGVVAGTNGKPTMYYQERGSFQTFIRQFDGTVWTTATVVTGNYSNLPNLTMTPQGQPAMIFADGSTGYYRPKAIVYDGNAWQTLGNDQFSSVSAHYPSLRFASDGTAYAVFKNGNAPDNGIAYLYRLSGGTWEKLAEWNAHGMKNIDLAISPLTNAPFVAYIDRSGKAEVKTWNGSALIDTTSTGGLAMNADNVSLAFGENGEGYLAFTDGANHPVVIRYAPEKIPPSVTGMTPSAGATDVDRGESLTVTFDEPIKSVPGHDIEICKVASTECQLVDAGSANVSVTGNVATIDVPTELRKVTSYRAVAEAGAFADLNDNPAPTIEWTFTTAATVPDAPEITEVLPWDGEVTVLFNAPDSGGSNILSYRVTIHPMSGGVDFVEDTPGMVYTKTGLTNGVTYGVTISAVNSVGSSAPSTMRTFVPSTVPSAPTITGVEVGNRKATVSFEPPVSDGSNPITEYQVLAKQDGVLKRGAVGSESPITVTGLTNGETYSFTVVAVNANGPSEPSADLPGTPATVPTPPASVTATAGIEQATVSFTPSTNNGGSPITGYRITTIPGNAEENPITMTVGPNATSAVVSGLRNGGDYQFKVAALNALGASAETQTVVWTQLPAVPAGPYNIFASAGDRKAIVSFNEPENGGMTITKYRVTASAGTATLMQIEGSSSPIEVTGLQNGTAYTFVVEAYNEVGWSEQSDSSNIVTPSTVPQAPTNVTATAGNGSAVVSYYPSFDNGGSPITEYRVTAWKDDQNVKEATGTSGSITISGLTNGTAYTFTVVAINANGASPASTASSPVTPTAPGSGNIGPPPVVSPEPSRDNELHLTVGPQQGGSGEIKGVVKLKVPAGAVSREGKISVSIVAADQAPSTGGLNAVSQVVEFSSTTGHSFDKPVEITFYYGKDKVGAGSRAAVYYYNELQHRWIYIGGTVNEDGTITISVNHFTKFAVFEFKPTSFSDLAGHWATAFTERLVGMHVIQGYPDQTFHPNETVTRAQFAKMLAEALGLPATANATDFADDDEIPDWSKSAVASAAKLGLISGYPGQGAMRFRADRTISRAEMAVMIARALSAGGNGAEGAAGGTARFKDSGAIPEWAQAAVETAVSAGILNGYEDGTFRPYVQATRAEAAAMIYKLLGVLKI</sequence>
<dbReference type="InterPro" id="IPR013783">
    <property type="entry name" value="Ig-like_fold"/>
</dbReference>
<dbReference type="Pfam" id="PF13205">
    <property type="entry name" value="Big_5"/>
    <property type="match status" value="1"/>
</dbReference>
<organism evidence="7 8">
    <name type="scientific">Cohnella soli</name>
    <dbReference type="NCBI Taxonomy" id="425005"/>
    <lineage>
        <taxon>Bacteria</taxon>
        <taxon>Bacillati</taxon>
        <taxon>Bacillota</taxon>
        <taxon>Bacilli</taxon>
        <taxon>Bacillales</taxon>
        <taxon>Paenibacillaceae</taxon>
        <taxon>Cohnella</taxon>
    </lineage>
</organism>
<evidence type="ECO:0000313" key="8">
    <source>
        <dbReference type="Proteomes" id="UP001596113"/>
    </source>
</evidence>
<dbReference type="PROSITE" id="PS50853">
    <property type="entry name" value="FN3"/>
    <property type="match status" value="5"/>
</dbReference>
<evidence type="ECO:0000256" key="1">
    <source>
        <dbReference type="ARBA" id="ARBA00022729"/>
    </source>
</evidence>
<feature type="domain" description="SLH" evidence="6">
    <location>
        <begin position="1165"/>
        <end position="1231"/>
    </location>
</feature>
<feature type="domain" description="Fibronectin type-III" evidence="5">
    <location>
        <begin position="674"/>
        <end position="771"/>
    </location>
</feature>
<feature type="signal peptide" evidence="4">
    <location>
        <begin position="1"/>
        <end position="22"/>
    </location>
</feature>
<accession>A0ABW0I352</accession>
<dbReference type="SMART" id="SM00060">
    <property type="entry name" value="FN3"/>
    <property type="match status" value="5"/>
</dbReference>
<evidence type="ECO:0000256" key="3">
    <source>
        <dbReference type="SAM" id="MobiDB-lite"/>
    </source>
</evidence>
<protein>
    <submittedName>
        <fullName evidence="7">Fibronectin type III domain-containing protein</fullName>
    </submittedName>
</protein>
<dbReference type="SUPFAM" id="SSF89372">
    <property type="entry name" value="Fucose-specific lectin"/>
    <property type="match status" value="2"/>
</dbReference>
<feature type="chain" id="PRO_5045771024" evidence="4">
    <location>
        <begin position="23"/>
        <end position="1293"/>
    </location>
</feature>
<keyword evidence="1 4" id="KW-0732">Signal</keyword>
<dbReference type="InterPro" id="IPR032812">
    <property type="entry name" value="SbsA_Ig"/>
</dbReference>
<dbReference type="PANTHER" id="PTHR13817:SF73">
    <property type="entry name" value="FIBRONECTIN TYPE-III DOMAIN-CONTAINING PROTEIN"/>
    <property type="match status" value="1"/>
</dbReference>
<dbReference type="Pfam" id="PF00041">
    <property type="entry name" value="fn3"/>
    <property type="match status" value="5"/>
</dbReference>
<dbReference type="Pfam" id="PF00395">
    <property type="entry name" value="SLH"/>
    <property type="match status" value="3"/>
</dbReference>
<feature type="domain" description="SLH" evidence="6">
    <location>
        <begin position="1104"/>
        <end position="1164"/>
    </location>
</feature>
<dbReference type="RefSeq" id="WP_378139268.1">
    <property type="nucleotide sequence ID" value="NZ_JBHSMI010000067.1"/>
</dbReference>
<feature type="compositionally biased region" description="Low complexity" evidence="3">
    <location>
        <begin position="942"/>
        <end position="958"/>
    </location>
</feature>
<dbReference type="Proteomes" id="UP001596113">
    <property type="component" value="Unassembled WGS sequence"/>
</dbReference>
<dbReference type="InterPro" id="IPR003961">
    <property type="entry name" value="FN3_dom"/>
</dbReference>